<dbReference type="Gene3D" id="1.25.40.10">
    <property type="entry name" value="Tetratricopeptide repeat domain"/>
    <property type="match status" value="3"/>
</dbReference>
<dbReference type="STRING" id="400727.A0A2T7PSL2"/>
<evidence type="ECO:0000256" key="1">
    <source>
        <dbReference type="SAM" id="MobiDB-lite"/>
    </source>
</evidence>
<feature type="region of interest" description="Disordered" evidence="1">
    <location>
        <begin position="44"/>
        <end position="105"/>
    </location>
</feature>
<dbReference type="InterPro" id="IPR019734">
    <property type="entry name" value="TPR_rpt"/>
</dbReference>
<accession>A0A2T7PSL2</accession>
<dbReference type="PANTHER" id="PTHR14485">
    <property type="entry name" value="TETRATRICOPEPTIDE REPEAT PROTEIN 23"/>
    <property type="match status" value="1"/>
</dbReference>
<dbReference type="SUPFAM" id="SSF48452">
    <property type="entry name" value="TPR-like"/>
    <property type="match status" value="2"/>
</dbReference>
<sequence>MLRQNLVTLSIALYKTNFYMCVMADRLNTTLFLVELVMSEEEGVEDLEASASPTLPVVSIGGSGENDEDDSDITLSEDEEDMENGHISEHRQASSPDDGASPRRQYKTVNGKKHIDMTPPDQLLSTAQKRARKLSVLRKADRAIYEYIRCTALTRIVYGSYHWKLAESHVDLGEAYLDLKGYASQAEYHAETAKSIMLHGAHVSGSVEEKAEIYSVLIRMYYTLGRACTVMKKYSEGEQYLNKADRIAQERSHLDCVTNKECDKTDIQLFLAMARLYGRQKKHALSSEKYDKSISLIEKVYGPDSMRLIAVLHDYGRLEQSNGRYSNHEKAIGLFQQAHDIATVNYKQGSKETVDTALALAQAYANTGREEAEGSAESYLNECLAVCTTVHGPHHPRSLVVQDELARLLIRTNRHEEAMAILKSSVSPKCQVFGDYSEQVSDTYKLMGSVHLAQGSTEKALHCYKKCYTIEKLVLGNKHRKTKDTLRTMELLLSSPSMANKFAIHKEDELLKRPRFNSIVNRTTAIGGFKPQV</sequence>
<feature type="compositionally biased region" description="Basic and acidic residues" evidence="1">
    <location>
        <begin position="83"/>
        <end position="92"/>
    </location>
</feature>
<evidence type="ECO:0008006" key="4">
    <source>
        <dbReference type="Google" id="ProtNLM"/>
    </source>
</evidence>
<evidence type="ECO:0000313" key="3">
    <source>
        <dbReference type="Proteomes" id="UP000245119"/>
    </source>
</evidence>
<proteinExistence type="predicted"/>
<dbReference type="InterPro" id="IPR042621">
    <property type="entry name" value="TTC23/TTC23L"/>
</dbReference>
<protein>
    <recommendedName>
        <fullName evidence="4">Kinesin light chain</fullName>
    </recommendedName>
</protein>
<dbReference type="EMBL" id="PZQS01000002">
    <property type="protein sequence ID" value="PVD36423.1"/>
    <property type="molecule type" value="Genomic_DNA"/>
</dbReference>
<dbReference type="SMART" id="SM00028">
    <property type="entry name" value="TPR"/>
    <property type="match status" value="3"/>
</dbReference>
<feature type="compositionally biased region" description="Acidic residues" evidence="1">
    <location>
        <begin position="65"/>
        <end position="82"/>
    </location>
</feature>
<evidence type="ECO:0000313" key="2">
    <source>
        <dbReference type="EMBL" id="PVD36423.1"/>
    </source>
</evidence>
<dbReference type="Pfam" id="PF13181">
    <property type="entry name" value="TPR_8"/>
    <property type="match status" value="2"/>
</dbReference>
<dbReference type="OrthoDB" id="9986634at2759"/>
<keyword evidence="3" id="KW-1185">Reference proteome</keyword>
<gene>
    <name evidence="2" type="ORF">C0Q70_03406</name>
</gene>
<dbReference type="Proteomes" id="UP000245119">
    <property type="component" value="Linkage Group LG2"/>
</dbReference>
<dbReference type="AlphaFoldDB" id="A0A2T7PSL2"/>
<reference evidence="2 3" key="1">
    <citation type="submission" date="2018-04" db="EMBL/GenBank/DDBJ databases">
        <title>The genome of golden apple snail Pomacea canaliculata provides insight into stress tolerance and invasive adaptation.</title>
        <authorList>
            <person name="Liu C."/>
            <person name="Liu B."/>
            <person name="Ren Y."/>
            <person name="Zhang Y."/>
            <person name="Wang H."/>
            <person name="Li S."/>
            <person name="Jiang F."/>
            <person name="Yin L."/>
            <person name="Zhang G."/>
            <person name="Qian W."/>
            <person name="Fan W."/>
        </authorList>
    </citation>
    <scope>NUCLEOTIDE SEQUENCE [LARGE SCALE GENOMIC DNA]</scope>
    <source>
        <strain evidence="2">SZHN2017</strain>
        <tissue evidence="2">Muscle</tissue>
    </source>
</reference>
<dbReference type="InterPro" id="IPR011990">
    <property type="entry name" value="TPR-like_helical_dom_sf"/>
</dbReference>
<dbReference type="Pfam" id="PF13424">
    <property type="entry name" value="TPR_12"/>
    <property type="match status" value="1"/>
</dbReference>
<dbReference type="PANTHER" id="PTHR14485:SF2">
    <property type="entry name" value="FUNGAL STAND N-TERMINAL GOODBYE DOMAIN-CONTAINING PROTEIN"/>
    <property type="match status" value="1"/>
</dbReference>
<organism evidence="2 3">
    <name type="scientific">Pomacea canaliculata</name>
    <name type="common">Golden apple snail</name>
    <dbReference type="NCBI Taxonomy" id="400727"/>
    <lineage>
        <taxon>Eukaryota</taxon>
        <taxon>Metazoa</taxon>
        <taxon>Spiralia</taxon>
        <taxon>Lophotrochozoa</taxon>
        <taxon>Mollusca</taxon>
        <taxon>Gastropoda</taxon>
        <taxon>Caenogastropoda</taxon>
        <taxon>Architaenioglossa</taxon>
        <taxon>Ampullarioidea</taxon>
        <taxon>Ampullariidae</taxon>
        <taxon>Pomacea</taxon>
    </lineage>
</organism>
<name>A0A2T7PSL2_POMCA</name>
<comment type="caution">
    <text evidence="2">The sequence shown here is derived from an EMBL/GenBank/DDBJ whole genome shotgun (WGS) entry which is preliminary data.</text>
</comment>